<gene>
    <name evidence="3" type="ORF">JGS22_014840</name>
</gene>
<feature type="region of interest" description="Disordered" evidence="1">
    <location>
        <begin position="1"/>
        <end position="26"/>
    </location>
</feature>
<reference evidence="3" key="1">
    <citation type="submission" date="2021-06" db="EMBL/GenBank/DDBJ databases">
        <title>Sequencing of actinobacteria type strains.</title>
        <authorList>
            <person name="Nguyen G.-S."/>
            <person name="Wentzel A."/>
        </authorList>
    </citation>
    <scope>NUCLEOTIDE SEQUENCE</scope>
    <source>
        <strain evidence="3">P38-E01</strain>
    </source>
</reference>
<dbReference type="Pfam" id="PF09860">
    <property type="entry name" value="DUF2087"/>
    <property type="match status" value="1"/>
</dbReference>
<accession>A0A949JRG6</accession>
<dbReference type="InterPro" id="IPR018656">
    <property type="entry name" value="DUF2087"/>
</dbReference>
<organism evidence="3 4">
    <name type="scientific">Streptomyces tardus</name>
    <dbReference type="NCBI Taxonomy" id="2780544"/>
    <lineage>
        <taxon>Bacteria</taxon>
        <taxon>Bacillati</taxon>
        <taxon>Actinomycetota</taxon>
        <taxon>Actinomycetes</taxon>
        <taxon>Kitasatosporales</taxon>
        <taxon>Streptomycetaceae</taxon>
        <taxon>Streptomyces</taxon>
    </lineage>
</organism>
<feature type="compositionally biased region" description="Pro residues" evidence="1">
    <location>
        <begin position="7"/>
        <end position="19"/>
    </location>
</feature>
<protein>
    <submittedName>
        <fullName evidence="3">DUF2087 domain-containing protein</fullName>
    </submittedName>
</protein>
<proteinExistence type="predicted"/>
<keyword evidence="4" id="KW-1185">Reference proteome</keyword>
<name>A0A949JRG6_9ACTN</name>
<sequence length="107" mass="11576">MSTTPTPASPSPGPLPDSPAGPLAHHFRDGRLMSIPRKQARRAALLDHLARTLFAQDRDYAEQAVNDALSTVHEDHAALRRHLVEGGFLVRTRDGSSYRRATGGPTG</sequence>
<evidence type="ECO:0000313" key="4">
    <source>
        <dbReference type="Proteomes" id="UP000694501"/>
    </source>
</evidence>
<evidence type="ECO:0000259" key="2">
    <source>
        <dbReference type="Pfam" id="PF09860"/>
    </source>
</evidence>
<dbReference type="Proteomes" id="UP000694501">
    <property type="component" value="Unassembled WGS sequence"/>
</dbReference>
<dbReference type="EMBL" id="JAELVF020000001">
    <property type="protein sequence ID" value="MBU7598855.1"/>
    <property type="molecule type" value="Genomic_DNA"/>
</dbReference>
<dbReference type="AlphaFoldDB" id="A0A949JRG6"/>
<evidence type="ECO:0000313" key="3">
    <source>
        <dbReference type="EMBL" id="MBU7598855.1"/>
    </source>
</evidence>
<feature type="domain" description="DUF2087" evidence="2">
    <location>
        <begin position="31"/>
        <end position="100"/>
    </location>
</feature>
<comment type="caution">
    <text evidence="3">The sequence shown here is derived from an EMBL/GenBank/DDBJ whole genome shotgun (WGS) entry which is preliminary data.</text>
</comment>
<evidence type="ECO:0000256" key="1">
    <source>
        <dbReference type="SAM" id="MobiDB-lite"/>
    </source>
</evidence>